<accession>A0ABD2CVR7</accession>
<dbReference type="AlphaFoldDB" id="A0ABD2CVR7"/>
<protein>
    <submittedName>
        <fullName evidence="1">Uncharacterized protein</fullName>
    </submittedName>
</protein>
<keyword evidence="2" id="KW-1185">Reference proteome</keyword>
<dbReference type="EMBL" id="JAYRBN010000032">
    <property type="protein sequence ID" value="KAL2748278.1"/>
    <property type="molecule type" value="Genomic_DNA"/>
</dbReference>
<gene>
    <name evidence="1" type="ORF">V1477_003563</name>
</gene>
<organism evidence="1 2">
    <name type="scientific">Vespula maculifrons</name>
    <name type="common">Eastern yellow jacket</name>
    <name type="synonym">Wasp</name>
    <dbReference type="NCBI Taxonomy" id="7453"/>
    <lineage>
        <taxon>Eukaryota</taxon>
        <taxon>Metazoa</taxon>
        <taxon>Ecdysozoa</taxon>
        <taxon>Arthropoda</taxon>
        <taxon>Hexapoda</taxon>
        <taxon>Insecta</taxon>
        <taxon>Pterygota</taxon>
        <taxon>Neoptera</taxon>
        <taxon>Endopterygota</taxon>
        <taxon>Hymenoptera</taxon>
        <taxon>Apocrita</taxon>
        <taxon>Aculeata</taxon>
        <taxon>Vespoidea</taxon>
        <taxon>Vespidae</taxon>
        <taxon>Vespinae</taxon>
        <taxon>Vespula</taxon>
    </lineage>
</organism>
<sequence>MEVGQSQRDTRRSGKRFLVYDIMLNDAPIAKENGFIDCTRSLKLIVKVFIDHSVVPCIQPCLLCHGRSMSRATATDSNWLP</sequence>
<comment type="caution">
    <text evidence="1">The sequence shown here is derived from an EMBL/GenBank/DDBJ whole genome shotgun (WGS) entry which is preliminary data.</text>
</comment>
<evidence type="ECO:0000313" key="2">
    <source>
        <dbReference type="Proteomes" id="UP001607303"/>
    </source>
</evidence>
<reference evidence="1 2" key="1">
    <citation type="journal article" date="2024" name="Ann. Entomol. Soc. Am.">
        <title>Genomic analyses of the southern and eastern yellowjacket wasps (Hymenoptera: Vespidae) reveal evolutionary signatures of social life.</title>
        <authorList>
            <person name="Catto M.A."/>
            <person name="Caine P.B."/>
            <person name="Orr S.E."/>
            <person name="Hunt B.G."/>
            <person name="Goodisman M.A.D."/>
        </authorList>
    </citation>
    <scope>NUCLEOTIDE SEQUENCE [LARGE SCALE GENOMIC DNA]</scope>
    <source>
        <strain evidence="1">232</strain>
        <tissue evidence="1">Head and thorax</tissue>
    </source>
</reference>
<dbReference type="Proteomes" id="UP001607303">
    <property type="component" value="Unassembled WGS sequence"/>
</dbReference>
<evidence type="ECO:0000313" key="1">
    <source>
        <dbReference type="EMBL" id="KAL2748278.1"/>
    </source>
</evidence>
<name>A0ABD2CVR7_VESMC</name>
<proteinExistence type="predicted"/>